<protein>
    <submittedName>
        <fullName evidence="1">Uncharacterized protein</fullName>
    </submittedName>
</protein>
<reference evidence="1" key="1">
    <citation type="submission" date="2024-02" db="EMBL/GenBank/DDBJ databases">
        <title>Metagenome Assembled Genome of Zalaria obscura JY119.</title>
        <authorList>
            <person name="Vighnesh L."/>
            <person name="Jagadeeshwari U."/>
            <person name="Venkata Ramana C."/>
            <person name="Sasikala C."/>
        </authorList>
    </citation>
    <scope>NUCLEOTIDE SEQUENCE</scope>
    <source>
        <strain evidence="1">JY119</strain>
    </source>
</reference>
<evidence type="ECO:0000313" key="2">
    <source>
        <dbReference type="Proteomes" id="UP001320706"/>
    </source>
</evidence>
<evidence type="ECO:0000313" key="1">
    <source>
        <dbReference type="EMBL" id="KAK8216881.1"/>
    </source>
</evidence>
<keyword evidence="2" id="KW-1185">Reference proteome</keyword>
<dbReference type="Proteomes" id="UP001320706">
    <property type="component" value="Unassembled WGS sequence"/>
</dbReference>
<gene>
    <name evidence="1" type="ORF">M8818_001844</name>
</gene>
<accession>A0ACC3SJJ1</accession>
<name>A0ACC3SJJ1_9PEZI</name>
<dbReference type="EMBL" id="JAMKPW020000007">
    <property type="protein sequence ID" value="KAK8216881.1"/>
    <property type="molecule type" value="Genomic_DNA"/>
</dbReference>
<organism evidence="1 2">
    <name type="scientific">Zalaria obscura</name>
    <dbReference type="NCBI Taxonomy" id="2024903"/>
    <lineage>
        <taxon>Eukaryota</taxon>
        <taxon>Fungi</taxon>
        <taxon>Dikarya</taxon>
        <taxon>Ascomycota</taxon>
        <taxon>Pezizomycotina</taxon>
        <taxon>Dothideomycetes</taxon>
        <taxon>Dothideomycetidae</taxon>
        <taxon>Dothideales</taxon>
        <taxon>Zalariaceae</taxon>
        <taxon>Zalaria</taxon>
    </lineage>
</organism>
<proteinExistence type="predicted"/>
<comment type="caution">
    <text evidence="1">The sequence shown here is derived from an EMBL/GenBank/DDBJ whole genome shotgun (WGS) entry which is preliminary data.</text>
</comment>
<sequence>MEARARHPRDQHKVAPAHREYFQAYVILLELRLQTLPLQPLRRFLYTVLLSFFAVSISAHSCILFTTRCLGYLIGSYRCSQHARGSVSTLLAMLITWLVEGSPMYASMEPGQHIAYISDVGAQGLKPLFIAGSAVTVVVFDITFISERWLRHKGRLAHNTSRTQKAFSICSVIAAIVGAAGLILLSIFDTLRYPNVHDAMLGVFIGGYVVSAIFICAEYQRLGIHFRQYRILRISFWVKLAFIIVEVALAIAFGVTQKESEWNRAAVLEWVIALIYICYVASFIMDFLPAIHSKHHRFPSVTEMGMTNGPSVSGGPVYSEPSGSHSYASDAPMQNGRYAAAEGNVAPSRNF</sequence>